<keyword evidence="2" id="KW-1185">Reference proteome</keyword>
<protein>
    <submittedName>
        <fullName evidence="1">Uncharacterized protein</fullName>
    </submittedName>
</protein>
<evidence type="ECO:0000313" key="1">
    <source>
        <dbReference type="EMBL" id="KAI4327251.1"/>
    </source>
</evidence>
<evidence type="ECO:0000313" key="2">
    <source>
        <dbReference type="Proteomes" id="UP000828941"/>
    </source>
</evidence>
<dbReference type="Proteomes" id="UP000828941">
    <property type="component" value="Chromosome 8"/>
</dbReference>
<proteinExistence type="predicted"/>
<sequence length="344" mass="39100">MKSLQGEIERNSKMELDWLGFISATVLGAYLFVFKLLRNVNGWYYHVKLGKKQQPLPPGDMGWPLVGKAFKSEDPDSFINKLISRHGRTGIYKTHLFGNSSVIVCTPDMCRRVMTDEEHFRPGYPKTAMELAGSNSMSNASPSQHKRLRRLTAAPIIGYKALAVYVERIDDIVIDSLDEWTSTKQPFELLKALKEVTFKVIVHIFFGSHNQYSVFTKLEDLFSEIAGAIFSLPIDLPCFTFHKALKARRKLVGIIECILEERKMMMKTGDQREGKKDLVDVLLEVEDEDGQKLEEKEIIDLLLQFAGHESTSPGIMWSLIYLAQHPQVMNKAMVRTCTTPTHSS</sequence>
<reference evidence="1 2" key="1">
    <citation type="journal article" date="2022" name="DNA Res.">
        <title>Chromosomal-level genome assembly of the orchid tree Bauhinia variegata (Leguminosae; Cercidoideae) supports the allotetraploid origin hypothesis of Bauhinia.</title>
        <authorList>
            <person name="Zhong Y."/>
            <person name="Chen Y."/>
            <person name="Zheng D."/>
            <person name="Pang J."/>
            <person name="Liu Y."/>
            <person name="Luo S."/>
            <person name="Meng S."/>
            <person name="Qian L."/>
            <person name="Wei D."/>
            <person name="Dai S."/>
            <person name="Zhou R."/>
        </authorList>
    </citation>
    <scope>NUCLEOTIDE SEQUENCE [LARGE SCALE GENOMIC DNA]</scope>
    <source>
        <strain evidence="1">BV-YZ2020</strain>
    </source>
</reference>
<name>A0ACB9MU53_BAUVA</name>
<gene>
    <name evidence="1" type="ORF">L6164_019735</name>
</gene>
<comment type="caution">
    <text evidence="1">The sequence shown here is derived from an EMBL/GenBank/DDBJ whole genome shotgun (WGS) entry which is preliminary data.</text>
</comment>
<dbReference type="EMBL" id="CM039433">
    <property type="protein sequence ID" value="KAI4327251.1"/>
    <property type="molecule type" value="Genomic_DNA"/>
</dbReference>
<accession>A0ACB9MU53</accession>
<organism evidence="1 2">
    <name type="scientific">Bauhinia variegata</name>
    <name type="common">Purple orchid tree</name>
    <name type="synonym">Phanera variegata</name>
    <dbReference type="NCBI Taxonomy" id="167791"/>
    <lineage>
        <taxon>Eukaryota</taxon>
        <taxon>Viridiplantae</taxon>
        <taxon>Streptophyta</taxon>
        <taxon>Embryophyta</taxon>
        <taxon>Tracheophyta</taxon>
        <taxon>Spermatophyta</taxon>
        <taxon>Magnoliopsida</taxon>
        <taxon>eudicotyledons</taxon>
        <taxon>Gunneridae</taxon>
        <taxon>Pentapetalae</taxon>
        <taxon>rosids</taxon>
        <taxon>fabids</taxon>
        <taxon>Fabales</taxon>
        <taxon>Fabaceae</taxon>
        <taxon>Cercidoideae</taxon>
        <taxon>Cercideae</taxon>
        <taxon>Bauhiniinae</taxon>
        <taxon>Bauhinia</taxon>
    </lineage>
</organism>